<feature type="region of interest" description="Disordered" evidence="11">
    <location>
        <begin position="248"/>
        <end position="322"/>
    </location>
</feature>
<dbReference type="InterPro" id="IPR045348">
    <property type="entry name" value="CPSF4/Yth1"/>
</dbReference>
<dbReference type="Pfam" id="PF00642">
    <property type="entry name" value="zf-CCCH"/>
    <property type="match status" value="3"/>
</dbReference>
<reference evidence="12" key="2">
    <citation type="journal article" date="2019" name="IMA Fungus">
        <title>Genome sequencing and comparison of five Tilletia species to identify candidate genes for the detection of regulated species infecting wheat.</title>
        <authorList>
            <person name="Nguyen H.D.T."/>
            <person name="Sultana T."/>
            <person name="Kesanakurti P."/>
            <person name="Hambleton S."/>
        </authorList>
    </citation>
    <scope>NUCLEOTIDE SEQUENCE</scope>
    <source>
        <strain evidence="12">DAOMC 236416</strain>
    </source>
</reference>
<organism evidence="12 13">
    <name type="scientific">Tilletia indica</name>
    <dbReference type="NCBI Taxonomy" id="43049"/>
    <lineage>
        <taxon>Eukaryota</taxon>
        <taxon>Fungi</taxon>
        <taxon>Dikarya</taxon>
        <taxon>Basidiomycota</taxon>
        <taxon>Ustilaginomycotina</taxon>
        <taxon>Exobasidiomycetes</taxon>
        <taxon>Tilletiales</taxon>
        <taxon>Tilletiaceae</taxon>
        <taxon>Tilletia</taxon>
    </lineage>
</organism>
<keyword evidence="8 10" id="KW-0694">RNA-binding</keyword>
<keyword evidence="3 10" id="KW-0507">mRNA processing</keyword>
<keyword evidence="4 10" id="KW-0479">Metal-binding</keyword>
<feature type="region of interest" description="Disordered" evidence="11">
    <location>
        <begin position="1"/>
        <end position="55"/>
    </location>
</feature>
<comment type="function">
    <text evidence="10">Component of the cleavage factor I (CF I) involved in pre-mRNA 3'-end processing.</text>
</comment>
<dbReference type="PANTHER" id="PTHR23102">
    <property type="entry name" value="CLEAVAGE AND POLYADENYLATION SPECIFICITY FACTOR SUBUNIT 4-RELATED"/>
    <property type="match status" value="1"/>
</dbReference>
<dbReference type="Gene3D" id="6.10.250.3220">
    <property type="match status" value="1"/>
</dbReference>
<evidence type="ECO:0000256" key="5">
    <source>
        <dbReference type="ARBA" id="ARBA00022737"/>
    </source>
</evidence>
<feature type="region of interest" description="Disordered" evidence="11">
    <location>
        <begin position="218"/>
        <end position="237"/>
    </location>
</feature>
<feature type="compositionally biased region" description="Basic and acidic residues" evidence="11">
    <location>
        <begin position="297"/>
        <end position="314"/>
    </location>
</feature>
<feature type="region of interest" description="Disordered" evidence="11">
    <location>
        <begin position="343"/>
        <end position="388"/>
    </location>
</feature>
<dbReference type="SUPFAM" id="SSF57756">
    <property type="entry name" value="Retrovirus zinc finger-like domains"/>
    <property type="match status" value="1"/>
</dbReference>
<evidence type="ECO:0000256" key="1">
    <source>
        <dbReference type="ARBA" id="ARBA00004123"/>
    </source>
</evidence>
<dbReference type="Pfam" id="PF00098">
    <property type="entry name" value="zf-CCHC"/>
    <property type="match status" value="1"/>
</dbReference>
<evidence type="ECO:0000256" key="11">
    <source>
        <dbReference type="SAM" id="MobiDB-lite"/>
    </source>
</evidence>
<evidence type="ECO:0000313" key="12">
    <source>
        <dbReference type="EMBL" id="KAE8260504.1"/>
    </source>
</evidence>
<dbReference type="AlphaFoldDB" id="A0A177TRM0"/>
<dbReference type="Gene3D" id="4.10.60.10">
    <property type="entry name" value="Zinc finger, CCHC-type"/>
    <property type="match status" value="1"/>
</dbReference>
<reference evidence="12" key="1">
    <citation type="submission" date="2016-04" db="EMBL/GenBank/DDBJ databases">
        <authorList>
            <person name="Nguyen H.D."/>
            <person name="Samba Siva P."/>
            <person name="Cullis J."/>
            <person name="Levesque C.A."/>
            <person name="Hambleton S."/>
        </authorList>
    </citation>
    <scope>NUCLEOTIDE SEQUENCE</scope>
    <source>
        <strain evidence="12">DAOMC 236416</strain>
    </source>
</reference>
<evidence type="ECO:0000256" key="9">
    <source>
        <dbReference type="ARBA" id="ARBA00023242"/>
    </source>
</evidence>
<evidence type="ECO:0000256" key="2">
    <source>
        <dbReference type="ARBA" id="ARBA00008907"/>
    </source>
</evidence>
<protein>
    <recommendedName>
        <fullName evidence="10">mRNA 3'-end-processing protein</fullName>
    </recommendedName>
</protein>
<keyword evidence="9 10" id="KW-0539">Nucleus</keyword>
<comment type="caution">
    <text evidence="12">The sequence shown here is derived from an EMBL/GenBank/DDBJ whole genome shotgun (WGS) entry which is preliminary data.</text>
</comment>
<evidence type="ECO:0000256" key="4">
    <source>
        <dbReference type="ARBA" id="ARBA00022723"/>
    </source>
</evidence>
<proteinExistence type="inferred from homology"/>
<dbReference type="SUPFAM" id="SSF90229">
    <property type="entry name" value="CCCH zinc finger"/>
    <property type="match status" value="3"/>
</dbReference>
<feature type="compositionally biased region" description="Acidic residues" evidence="11">
    <location>
        <begin position="1"/>
        <end position="13"/>
    </location>
</feature>
<evidence type="ECO:0000256" key="3">
    <source>
        <dbReference type="ARBA" id="ARBA00022664"/>
    </source>
</evidence>
<keyword evidence="6 10" id="KW-0863">Zinc-finger</keyword>
<keyword evidence="5 10" id="KW-0677">Repeat</keyword>
<keyword evidence="13" id="KW-1185">Reference proteome</keyword>
<dbReference type="Gene3D" id="4.10.1000.10">
    <property type="entry name" value="Zinc finger, CCCH-type"/>
    <property type="match status" value="2"/>
</dbReference>
<dbReference type="InterPro" id="IPR036875">
    <property type="entry name" value="Znf_CCHC_sf"/>
</dbReference>
<feature type="compositionally biased region" description="Low complexity" evidence="11">
    <location>
        <begin position="226"/>
        <end position="236"/>
    </location>
</feature>
<evidence type="ECO:0000256" key="6">
    <source>
        <dbReference type="ARBA" id="ARBA00022771"/>
    </source>
</evidence>
<comment type="subcellular location">
    <subcellularLocation>
        <location evidence="1 10">Nucleus</location>
    </subcellularLocation>
</comment>
<dbReference type="GO" id="GO:0005634">
    <property type="term" value="C:nucleus"/>
    <property type="evidence" value="ECO:0007669"/>
    <property type="project" value="UniProtKB-SubCell"/>
</dbReference>
<accession>A0A177TRM0</accession>
<dbReference type="SMART" id="SM00343">
    <property type="entry name" value="ZnF_C2HC"/>
    <property type="match status" value="1"/>
</dbReference>
<evidence type="ECO:0000256" key="10">
    <source>
        <dbReference type="RuleBase" id="RU369008"/>
    </source>
</evidence>
<dbReference type="InterPro" id="IPR036855">
    <property type="entry name" value="Znf_CCCH_sf"/>
</dbReference>
<dbReference type="EMBL" id="LWDF02000009">
    <property type="protein sequence ID" value="KAE8260504.1"/>
    <property type="molecule type" value="Genomic_DNA"/>
</dbReference>
<dbReference type="FunFam" id="4.10.1000.10:FF:000012">
    <property type="entry name" value="cleavage and polyadenylation specificity factor subunit 4"/>
    <property type="match status" value="1"/>
</dbReference>
<dbReference type="InterPro" id="IPR001878">
    <property type="entry name" value="Znf_CCHC"/>
</dbReference>
<evidence type="ECO:0000256" key="8">
    <source>
        <dbReference type="ARBA" id="ARBA00022884"/>
    </source>
</evidence>
<dbReference type="SMART" id="SM00356">
    <property type="entry name" value="ZnF_C3H1"/>
    <property type="match status" value="5"/>
</dbReference>
<evidence type="ECO:0000313" key="13">
    <source>
        <dbReference type="Proteomes" id="UP000077521"/>
    </source>
</evidence>
<dbReference type="GO" id="GO:0003723">
    <property type="term" value="F:RNA binding"/>
    <property type="evidence" value="ECO:0007669"/>
    <property type="project" value="UniProtKB-UniRule"/>
</dbReference>
<feature type="compositionally biased region" description="Gly residues" evidence="11">
    <location>
        <begin position="359"/>
        <end position="388"/>
    </location>
</feature>
<name>A0A177TRM0_9BASI</name>
<dbReference type="PANTHER" id="PTHR23102:SF24">
    <property type="entry name" value="CLEAVAGE AND POLYADENYLATION SPECIFICITY FACTOR SUBUNIT 4"/>
    <property type="match status" value="1"/>
</dbReference>
<dbReference type="PROSITE" id="PS50103">
    <property type="entry name" value="ZF_C3H1"/>
    <property type="match status" value="5"/>
</dbReference>
<gene>
    <name evidence="12" type="ORF">A4X13_0g289</name>
</gene>
<feature type="compositionally biased region" description="Gly residues" evidence="11">
    <location>
        <begin position="261"/>
        <end position="276"/>
    </location>
</feature>
<keyword evidence="7 10" id="KW-0862">Zinc</keyword>
<dbReference type="Proteomes" id="UP000077521">
    <property type="component" value="Unassembled WGS sequence"/>
</dbReference>
<dbReference type="GO" id="GO:0008270">
    <property type="term" value="F:zinc ion binding"/>
    <property type="evidence" value="ECO:0007669"/>
    <property type="project" value="UniProtKB-KW"/>
</dbReference>
<comment type="similarity">
    <text evidence="2 10">Belongs to the CPSF4/YTH1 family.</text>
</comment>
<evidence type="ECO:0000256" key="7">
    <source>
        <dbReference type="ARBA" id="ARBA00022833"/>
    </source>
</evidence>
<sequence>MTVEDLMELDAEEGSYAGPSNARQGEERTPSLENGMTGDEDAEDEARTPPAVPNADLHHVKFPFEGFIASTLRLKLDNPSSTICSTFLRTGSCPRGVRCPRRHVPPPPAALGQRDPQRRTVCKHWLRGLCKKGENCDYLHEYDMRRMPECRFFASFGFCPSGDECLYLHVDPKAKVRECEHFRRGFCPKGPLCLKRHLKRAACPFYLAGFCPKGPECRNGHPKTMRPSPSSRRSSPLLTCKPLTLSEAFAPPSQRTDRTAAGGGGGHVSFGGGGPGSRPWQSGGDDGGGRRGAGVMHGEDGPYRSGPPRREGGRGEGGGGGGMRKDLSEVLCFKCGQTGHYANKCTSPNARGLRRDQHGGPGGGDGGGRDGPPGGGGGRGGRGGQAWG</sequence>
<dbReference type="InterPro" id="IPR000571">
    <property type="entry name" value="Znf_CCCH"/>
</dbReference>
<dbReference type="PROSITE" id="PS50158">
    <property type="entry name" value="ZF_CCHC"/>
    <property type="match status" value="1"/>
</dbReference>
<dbReference type="Pfam" id="PF14608">
    <property type="entry name" value="zf-CCCH_2"/>
    <property type="match status" value="1"/>
</dbReference>
<dbReference type="GO" id="GO:0031124">
    <property type="term" value="P:mRNA 3'-end processing"/>
    <property type="evidence" value="ECO:0007669"/>
    <property type="project" value="UniProtKB-UniRule"/>
</dbReference>